<feature type="region of interest" description="Disordered" evidence="1">
    <location>
        <begin position="64"/>
        <end position="104"/>
    </location>
</feature>
<gene>
    <name evidence="2" type="ORF">NIIDMKKI_53430</name>
</gene>
<dbReference type="EMBL" id="AP023343">
    <property type="protein sequence ID" value="BCI90137.1"/>
    <property type="molecule type" value="Genomic_DNA"/>
</dbReference>
<accession>A0A7G1IH20</accession>
<protein>
    <recommendedName>
        <fullName evidence="4">DUF222 domain-containing protein</fullName>
    </recommendedName>
</protein>
<proteinExistence type="predicted"/>
<dbReference type="Proteomes" id="UP000516380">
    <property type="component" value="Chromosome"/>
</dbReference>
<evidence type="ECO:0000313" key="2">
    <source>
        <dbReference type="EMBL" id="BCI90137.1"/>
    </source>
</evidence>
<evidence type="ECO:0000313" key="3">
    <source>
        <dbReference type="Proteomes" id="UP000516380"/>
    </source>
</evidence>
<evidence type="ECO:0000256" key="1">
    <source>
        <dbReference type="SAM" id="MobiDB-lite"/>
    </source>
</evidence>
<sequence length="104" mass="11551">MSASTREEIVAVLDASDDAQDQLCELTFDALTTPELLRVVERLERRERRSRSVRHALINQLRAQASEDDLGGKLPRRWPSGCASPKPKPTAGSPRPRTSETAAR</sequence>
<organism evidence="2 3">
    <name type="scientific">Mycobacterium kansasii</name>
    <dbReference type="NCBI Taxonomy" id="1768"/>
    <lineage>
        <taxon>Bacteria</taxon>
        <taxon>Bacillati</taxon>
        <taxon>Actinomycetota</taxon>
        <taxon>Actinomycetes</taxon>
        <taxon>Mycobacteriales</taxon>
        <taxon>Mycobacteriaceae</taxon>
        <taxon>Mycobacterium</taxon>
    </lineage>
</organism>
<keyword evidence="3" id="KW-1185">Reference proteome</keyword>
<evidence type="ECO:0008006" key="4">
    <source>
        <dbReference type="Google" id="ProtNLM"/>
    </source>
</evidence>
<name>A0A7G1IH20_MYCKA</name>
<reference evidence="2 3" key="1">
    <citation type="submission" date="2020-07" db="EMBL/GenBank/DDBJ databases">
        <title>Mycobacterium kansasii (former subtype) with zoonotic potential isolated from diseased indoor pet cat, Japan.</title>
        <authorList>
            <person name="Fukano H."/>
            <person name="Terazono T."/>
            <person name="Hoshino Y."/>
        </authorList>
    </citation>
    <scope>NUCLEOTIDE SEQUENCE [LARGE SCALE GENOMIC DNA]</scope>
    <source>
        <strain evidence="2 3">Kuro-I</strain>
    </source>
</reference>
<dbReference type="AlphaFoldDB" id="A0A7G1IH20"/>